<dbReference type="Pfam" id="PF00145">
    <property type="entry name" value="DNA_methylase"/>
    <property type="match status" value="1"/>
</dbReference>
<dbReference type="InterPro" id="IPR001525">
    <property type="entry name" value="C5_MeTfrase"/>
</dbReference>
<dbReference type="Proteomes" id="UP000282299">
    <property type="component" value="Unassembled WGS sequence"/>
</dbReference>
<accession>A0AAQ0V5V1</accession>
<dbReference type="InterPro" id="IPR029063">
    <property type="entry name" value="SAM-dependent_MTases_sf"/>
</dbReference>
<evidence type="ECO:0000256" key="4">
    <source>
        <dbReference type="ARBA" id="ARBA00022691"/>
    </source>
</evidence>
<dbReference type="GO" id="GO:0003886">
    <property type="term" value="F:DNA (cytosine-5-)-methyltransferase activity"/>
    <property type="evidence" value="ECO:0007669"/>
    <property type="project" value="UniProtKB-EC"/>
</dbReference>
<comment type="catalytic activity">
    <reaction evidence="6">
        <text>a 2'-deoxycytidine in DNA + S-adenosyl-L-methionine = a 5-methyl-2'-deoxycytidine in DNA + S-adenosyl-L-homocysteine + H(+)</text>
        <dbReference type="Rhea" id="RHEA:13681"/>
        <dbReference type="Rhea" id="RHEA-COMP:11369"/>
        <dbReference type="Rhea" id="RHEA-COMP:11370"/>
        <dbReference type="ChEBI" id="CHEBI:15378"/>
        <dbReference type="ChEBI" id="CHEBI:57856"/>
        <dbReference type="ChEBI" id="CHEBI:59789"/>
        <dbReference type="ChEBI" id="CHEBI:85452"/>
        <dbReference type="ChEBI" id="CHEBI:85454"/>
        <dbReference type="EC" id="2.1.1.37"/>
    </reaction>
</comment>
<evidence type="ECO:0000256" key="5">
    <source>
        <dbReference type="ARBA" id="ARBA00022747"/>
    </source>
</evidence>
<evidence type="ECO:0000256" key="7">
    <source>
        <dbReference type="SAM" id="MobiDB-lite"/>
    </source>
</evidence>
<evidence type="ECO:0000256" key="6">
    <source>
        <dbReference type="ARBA" id="ARBA00047422"/>
    </source>
</evidence>
<evidence type="ECO:0000313" key="9">
    <source>
        <dbReference type="Proteomes" id="UP000282299"/>
    </source>
</evidence>
<dbReference type="Gene3D" id="3.40.50.150">
    <property type="entry name" value="Vaccinia Virus protein VP39"/>
    <property type="match status" value="1"/>
</dbReference>
<dbReference type="PANTHER" id="PTHR46098:SF1">
    <property type="entry name" value="TRNA (CYTOSINE(38)-C(5))-METHYLTRANSFERASE"/>
    <property type="match status" value="1"/>
</dbReference>
<evidence type="ECO:0000256" key="1">
    <source>
        <dbReference type="ARBA" id="ARBA00011975"/>
    </source>
</evidence>
<evidence type="ECO:0000313" key="8">
    <source>
        <dbReference type="EMBL" id="RSC16594.1"/>
    </source>
</evidence>
<dbReference type="EC" id="2.1.1.37" evidence="1"/>
<dbReference type="GO" id="GO:0032259">
    <property type="term" value="P:methylation"/>
    <property type="evidence" value="ECO:0007669"/>
    <property type="project" value="UniProtKB-KW"/>
</dbReference>
<evidence type="ECO:0000256" key="2">
    <source>
        <dbReference type="ARBA" id="ARBA00022603"/>
    </source>
</evidence>
<proteinExistence type="predicted"/>
<gene>
    <name evidence="8" type="ORF">EGS84_06390</name>
</gene>
<keyword evidence="2 8" id="KW-0489">Methyltransferase</keyword>
<keyword evidence="4" id="KW-0949">S-adenosyl-L-methionine</keyword>
<dbReference type="InterPro" id="IPR050750">
    <property type="entry name" value="C5-MTase"/>
</dbReference>
<dbReference type="PANTHER" id="PTHR46098">
    <property type="entry name" value="TRNA (CYTOSINE(38)-C(5))-METHYLTRANSFERASE"/>
    <property type="match status" value="1"/>
</dbReference>
<keyword evidence="5" id="KW-0680">Restriction system</keyword>
<feature type="compositionally biased region" description="Polar residues" evidence="7">
    <location>
        <begin position="288"/>
        <end position="301"/>
    </location>
</feature>
<evidence type="ECO:0000256" key="3">
    <source>
        <dbReference type="ARBA" id="ARBA00022679"/>
    </source>
</evidence>
<dbReference type="SUPFAM" id="SSF53335">
    <property type="entry name" value="S-adenosyl-L-methionine-dependent methyltransferases"/>
    <property type="match status" value="1"/>
</dbReference>
<comment type="caution">
    <text evidence="8">The sequence shown here is derived from an EMBL/GenBank/DDBJ whole genome shotgun (WGS) entry which is preliminary data.</text>
</comment>
<dbReference type="AlphaFoldDB" id="A0AAQ0V5V1"/>
<protein>
    <recommendedName>
        <fullName evidence="1">DNA (cytosine-5-)-methyltransferase</fullName>
        <ecNumber evidence="1">2.1.1.37</ecNumber>
    </recommendedName>
</protein>
<dbReference type="GO" id="GO:0009307">
    <property type="term" value="P:DNA restriction-modification system"/>
    <property type="evidence" value="ECO:0007669"/>
    <property type="project" value="UniProtKB-KW"/>
</dbReference>
<organism evidence="8 9">
    <name type="scientific">Citrobacter koseri</name>
    <name type="common">Citrobacter diversus</name>
    <dbReference type="NCBI Taxonomy" id="545"/>
    <lineage>
        <taxon>Bacteria</taxon>
        <taxon>Pseudomonadati</taxon>
        <taxon>Pseudomonadota</taxon>
        <taxon>Gammaproteobacteria</taxon>
        <taxon>Enterobacterales</taxon>
        <taxon>Enterobacteriaceae</taxon>
        <taxon>Citrobacter</taxon>
    </lineage>
</organism>
<dbReference type="REBASE" id="1037644">
    <property type="entry name" value="M2.Cko6ORF6385P"/>
</dbReference>
<keyword evidence="3" id="KW-0808">Transferase</keyword>
<reference evidence="9" key="1">
    <citation type="submission" date="2018-10" db="EMBL/GenBank/DDBJ databases">
        <title>FDA dAtabase for Regulatory Grade micrObial Sequences (FDA-ARGOS): Supporting development and validation of Infectious Disease Dx tests.</title>
        <authorList>
            <person name="Goldberg B."/>
            <person name="Campos J."/>
            <person name="Tallon L."/>
            <person name="Sadzewicz L."/>
            <person name="Zhao X."/>
            <person name="Vavikolanu K."/>
            <person name="Mehta A."/>
            <person name="Aluvathingal J."/>
            <person name="Nadendla S."/>
            <person name="Geyer C."/>
            <person name="Nandy P."/>
            <person name="Yan Y."/>
            <person name="Sichtig H."/>
        </authorList>
    </citation>
    <scope>NUCLEOTIDE SEQUENCE [LARGE SCALE GENOMIC DNA]</scope>
    <source>
        <strain evidence="9">FDAARGOS_526</strain>
    </source>
</reference>
<feature type="region of interest" description="Disordered" evidence="7">
    <location>
        <begin position="256"/>
        <end position="321"/>
    </location>
</feature>
<sequence>MSTLAYYNEFDPFAAQWLRNLIDAGLIAPGIVDDRSISDVTAADLKGFTQCHFFAGIGGWSLALRLAGVPDNFACWTGSPPCQPFSSAGKQLGQLDERHLAPTFMRLVTQCHPPILFGEQVAAAIGKHWLDDLFDELERENYACGAAVLPAASVGAPHKRDRVYFGAVSMAQPLRPEWNGERLHGLAESYQKKRGGEATEPTGCSNSGCMAHSYCERFQGEWKNRHSERREGSDVRPAGLCDGAGFGSVAYSHDHRQQSGCRDGGCSNASRERGNIGRSGTIGDMGDTSRSGWQQGESQLSGMPERNGEKGKTGRPAKPGNLSHLCNQNNCFWKDADWIGCRDGRFRPVESGTFPLADGIPARVGRLRGYGNAIVPQVAAEFIGAFLDGYGEML</sequence>
<dbReference type="EMBL" id="RKIT01000002">
    <property type="protein sequence ID" value="RSC16594.1"/>
    <property type="molecule type" value="Genomic_DNA"/>
</dbReference>
<name>A0AAQ0V5V1_CITKO</name>